<dbReference type="InterPro" id="IPR017938">
    <property type="entry name" value="Riboflavin_synthase-like_b-brl"/>
</dbReference>
<dbReference type="SUPFAM" id="SSF63380">
    <property type="entry name" value="Riboflavin synthase domain-like"/>
    <property type="match status" value="1"/>
</dbReference>
<dbReference type="Pfam" id="PF00111">
    <property type="entry name" value="Fer2"/>
    <property type="match status" value="1"/>
</dbReference>
<keyword evidence="2" id="KW-0479">Metal-binding</keyword>
<dbReference type="SUPFAM" id="SSF54292">
    <property type="entry name" value="2Fe-2S ferredoxin-like"/>
    <property type="match status" value="1"/>
</dbReference>
<proteinExistence type="predicted"/>
<dbReference type="InterPro" id="IPR039261">
    <property type="entry name" value="FNR_nucleotide-bd"/>
</dbReference>
<dbReference type="PROSITE" id="PS51085">
    <property type="entry name" value="2FE2S_FER_2"/>
    <property type="match status" value="1"/>
</dbReference>
<dbReference type="InterPro" id="IPR050415">
    <property type="entry name" value="MRET"/>
</dbReference>
<dbReference type="CDD" id="cd00207">
    <property type="entry name" value="fer2"/>
    <property type="match status" value="1"/>
</dbReference>
<dbReference type="PRINTS" id="PR00371">
    <property type="entry name" value="FPNCR"/>
</dbReference>
<dbReference type="PANTHER" id="PTHR47354:SF5">
    <property type="entry name" value="PROTEIN RFBI"/>
    <property type="match status" value="1"/>
</dbReference>
<gene>
    <name evidence="6" type="ORF">Q8947_02825</name>
</gene>
<evidence type="ECO:0000313" key="7">
    <source>
        <dbReference type="Proteomes" id="UP001232156"/>
    </source>
</evidence>
<keyword evidence="2" id="KW-0408">Iron</keyword>
<dbReference type="InterPro" id="IPR001709">
    <property type="entry name" value="Flavoprot_Pyr_Nucl_cyt_Rdtase"/>
</dbReference>
<dbReference type="SUPFAM" id="SSF52343">
    <property type="entry name" value="Ferredoxin reductase-like, C-terminal NADP-linked domain"/>
    <property type="match status" value="1"/>
</dbReference>
<accession>A0ABU1D3A9</accession>
<protein>
    <submittedName>
        <fullName evidence="6">CDP-6-deoxy-delta-3,4-glucoseen reductase</fullName>
    </submittedName>
</protein>
<comment type="cofactor">
    <cofactor evidence="3">
        <name>[2Fe-2S] cluster</name>
        <dbReference type="ChEBI" id="CHEBI:190135"/>
    </cofactor>
</comment>
<feature type="domain" description="FAD-binding FR-type" evidence="5">
    <location>
        <begin position="100"/>
        <end position="204"/>
    </location>
</feature>
<dbReference type="PROSITE" id="PS51384">
    <property type="entry name" value="FAD_FR"/>
    <property type="match status" value="1"/>
</dbReference>
<evidence type="ECO:0000256" key="2">
    <source>
        <dbReference type="ARBA" id="ARBA00022714"/>
    </source>
</evidence>
<dbReference type="Gene3D" id="3.10.20.30">
    <property type="match status" value="1"/>
</dbReference>
<evidence type="ECO:0000259" key="4">
    <source>
        <dbReference type="PROSITE" id="PS51085"/>
    </source>
</evidence>
<dbReference type="PRINTS" id="PR00410">
    <property type="entry name" value="PHEHYDRXLASE"/>
</dbReference>
<dbReference type="Pfam" id="PF00175">
    <property type="entry name" value="NAD_binding_1"/>
    <property type="match status" value="1"/>
</dbReference>
<dbReference type="Proteomes" id="UP001232156">
    <property type="component" value="Unassembled WGS sequence"/>
</dbReference>
<dbReference type="InterPro" id="IPR006058">
    <property type="entry name" value="2Fe2S_fd_BS"/>
</dbReference>
<evidence type="ECO:0000313" key="6">
    <source>
        <dbReference type="EMBL" id="MDR4124918.1"/>
    </source>
</evidence>
<dbReference type="InterPro" id="IPR017927">
    <property type="entry name" value="FAD-bd_FR_type"/>
</dbReference>
<sequence>MSFKVTVLPSQHEFTVKDGQSVLDAALEAGIVLPYSCRNGACSTCKGRVASGEFQAGPGAAQILSEEEREQGYTLFCQARPLSDLTIEAHEVRMASDIQIRKMPSRVMSIDRLADDIMKITLQLPTSEPFRYYPGQYLDFILKDGRRRSYSMATPPVDTNLVELHIRHTPGGAFTDHVFGTGATQMKVREILRVEAPLGSFFLRESDKPIIFLASGTGFAPIKAIIEDMIATGNSRPVHLYWGGRRPGDLYMDSLAREWAASRPDFHYVPVVSDALPEDGWAGRSGYVHRAVMEDFPDLSGHQVYACGAPVMVESARHDFIHACGLPEEEFHADAFTTAADAA</sequence>
<comment type="caution">
    <text evidence="6">The sequence shown here is derived from an EMBL/GenBank/DDBJ whole genome shotgun (WGS) entry which is preliminary data.</text>
</comment>
<dbReference type="EMBL" id="JAUZQE010000004">
    <property type="protein sequence ID" value="MDR4124918.1"/>
    <property type="molecule type" value="Genomic_DNA"/>
</dbReference>
<dbReference type="InterPro" id="IPR008333">
    <property type="entry name" value="Cbr1-like_FAD-bd_dom"/>
</dbReference>
<dbReference type="Gene3D" id="2.40.30.10">
    <property type="entry name" value="Translation factors"/>
    <property type="match status" value="1"/>
</dbReference>
<evidence type="ECO:0000256" key="1">
    <source>
        <dbReference type="ARBA" id="ARBA00001974"/>
    </source>
</evidence>
<dbReference type="Gene3D" id="3.40.50.80">
    <property type="entry name" value="Nucleotide-binding domain of ferredoxin-NADP reductase (FNR) module"/>
    <property type="match status" value="1"/>
</dbReference>
<dbReference type="PROSITE" id="PS00197">
    <property type="entry name" value="2FE2S_FER_1"/>
    <property type="match status" value="1"/>
</dbReference>
<dbReference type="InterPro" id="IPR001041">
    <property type="entry name" value="2Fe-2S_ferredoxin-type"/>
</dbReference>
<evidence type="ECO:0000259" key="5">
    <source>
        <dbReference type="PROSITE" id="PS51384"/>
    </source>
</evidence>
<dbReference type="Pfam" id="PF00970">
    <property type="entry name" value="FAD_binding_6"/>
    <property type="match status" value="1"/>
</dbReference>
<dbReference type="InterPro" id="IPR012675">
    <property type="entry name" value="Beta-grasp_dom_sf"/>
</dbReference>
<keyword evidence="2" id="KW-0411">Iron-sulfur</keyword>
<evidence type="ECO:0000256" key="3">
    <source>
        <dbReference type="ARBA" id="ARBA00034078"/>
    </source>
</evidence>
<comment type="cofactor">
    <cofactor evidence="1">
        <name>FAD</name>
        <dbReference type="ChEBI" id="CHEBI:57692"/>
    </cofactor>
</comment>
<reference evidence="6 7" key="1">
    <citation type="submission" date="2023-08" db="EMBL/GenBank/DDBJ databases">
        <title>Alcaligenaceae gen. nov., a novel taxon isolated from the sludge of Yixing Pesticide Factory.</title>
        <authorList>
            <person name="Ruan L."/>
        </authorList>
    </citation>
    <scope>NUCLEOTIDE SEQUENCE [LARGE SCALE GENOMIC DNA]</scope>
    <source>
        <strain evidence="6 7">LG-2</strain>
    </source>
</reference>
<dbReference type="InterPro" id="IPR001433">
    <property type="entry name" value="OxRdtase_FAD/NAD-bd"/>
</dbReference>
<feature type="domain" description="2Fe-2S ferredoxin-type" evidence="4">
    <location>
        <begin position="3"/>
        <end position="93"/>
    </location>
</feature>
<dbReference type="PANTHER" id="PTHR47354">
    <property type="entry name" value="NADH OXIDOREDUCTASE HCR"/>
    <property type="match status" value="1"/>
</dbReference>
<name>A0ABU1D3A9_9BURK</name>
<dbReference type="RefSeq" id="WP_165279568.1">
    <property type="nucleotide sequence ID" value="NZ_JAUZQE010000004.1"/>
</dbReference>
<organism evidence="6 7">
    <name type="scientific">Yanghanlia caeni</name>
    <dbReference type="NCBI Taxonomy" id="3064283"/>
    <lineage>
        <taxon>Bacteria</taxon>
        <taxon>Pseudomonadati</taxon>
        <taxon>Pseudomonadota</taxon>
        <taxon>Betaproteobacteria</taxon>
        <taxon>Burkholderiales</taxon>
        <taxon>Alcaligenaceae</taxon>
        <taxon>Yanghanlia</taxon>
    </lineage>
</organism>
<keyword evidence="2" id="KW-0001">2Fe-2S</keyword>
<dbReference type="InterPro" id="IPR036010">
    <property type="entry name" value="2Fe-2S_ferredoxin-like_sf"/>
</dbReference>
<dbReference type="CDD" id="cd06189">
    <property type="entry name" value="flavin_oxioreductase"/>
    <property type="match status" value="1"/>
</dbReference>
<keyword evidence="7" id="KW-1185">Reference proteome</keyword>